<dbReference type="PANTHER" id="PTHR12993">
    <property type="entry name" value="N-ACETYLGLUCOSAMINYL-PHOSPHATIDYLINOSITOL DE-N-ACETYLASE-RELATED"/>
    <property type="match status" value="1"/>
</dbReference>
<organism evidence="1 2">
    <name type="scientific">Paenibacillus paeoniae</name>
    <dbReference type="NCBI Taxonomy" id="2292705"/>
    <lineage>
        <taxon>Bacteria</taxon>
        <taxon>Bacillati</taxon>
        <taxon>Bacillota</taxon>
        <taxon>Bacilli</taxon>
        <taxon>Bacillales</taxon>
        <taxon>Paenibacillaceae</taxon>
        <taxon>Paenibacillus</taxon>
    </lineage>
</organism>
<reference evidence="1 2" key="1">
    <citation type="submission" date="2018-08" db="EMBL/GenBank/DDBJ databases">
        <title>Paenibacillus sp. M4BSY-1, whole genome shotgun sequence.</title>
        <authorList>
            <person name="Tuo L."/>
        </authorList>
    </citation>
    <scope>NUCLEOTIDE SEQUENCE [LARGE SCALE GENOMIC DNA]</scope>
    <source>
        <strain evidence="1 2">M4BSY-1</strain>
    </source>
</reference>
<comment type="caution">
    <text evidence="1">The sequence shown here is derived from an EMBL/GenBank/DDBJ whole genome shotgun (WGS) entry which is preliminary data.</text>
</comment>
<dbReference type="GO" id="GO:0016811">
    <property type="term" value="F:hydrolase activity, acting on carbon-nitrogen (but not peptide) bonds, in linear amides"/>
    <property type="evidence" value="ECO:0007669"/>
    <property type="project" value="TreeGrafter"/>
</dbReference>
<proteinExistence type="predicted"/>
<dbReference type="PANTHER" id="PTHR12993:SF30">
    <property type="entry name" value="N-ACETYL-ALPHA-D-GLUCOSAMINYL L-MALATE DEACETYLASE 1"/>
    <property type="match status" value="1"/>
</dbReference>
<keyword evidence="2" id="KW-1185">Reference proteome</keyword>
<evidence type="ECO:0000313" key="2">
    <source>
        <dbReference type="Proteomes" id="UP000261905"/>
    </source>
</evidence>
<dbReference type="InterPro" id="IPR024078">
    <property type="entry name" value="LmbE-like_dom_sf"/>
</dbReference>
<dbReference type="Proteomes" id="UP000261905">
    <property type="component" value="Unassembled WGS sequence"/>
</dbReference>
<dbReference type="EMBL" id="QUBQ01000001">
    <property type="protein sequence ID" value="REK76357.1"/>
    <property type="molecule type" value="Genomic_DNA"/>
</dbReference>
<gene>
    <name evidence="1" type="ORF">DX130_04755</name>
</gene>
<dbReference type="RefSeq" id="WP_116043252.1">
    <property type="nucleotide sequence ID" value="NZ_QUBQ01000001.1"/>
</dbReference>
<dbReference type="Pfam" id="PF02585">
    <property type="entry name" value="PIG-L"/>
    <property type="match status" value="1"/>
</dbReference>
<dbReference type="InterPro" id="IPR003737">
    <property type="entry name" value="GlcNAc_PI_deacetylase-related"/>
</dbReference>
<dbReference type="AlphaFoldDB" id="A0A371PKR3"/>
<evidence type="ECO:0000313" key="1">
    <source>
        <dbReference type="EMBL" id="REK76357.1"/>
    </source>
</evidence>
<protein>
    <submittedName>
        <fullName evidence="1">PIG-L family deacetylase</fullName>
    </submittedName>
</protein>
<dbReference type="OrthoDB" id="9790023at2"/>
<accession>A0A371PKR3</accession>
<dbReference type="Gene3D" id="3.40.50.10320">
    <property type="entry name" value="LmbE-like"/>
    <property type="match status" value="1"/>
</dbReference>
<name>A0A371PKR3_9BACL</name>
<sequence>MNEVLNVLVIGAHPDEPDIYAGGTAALFVSLGHRVKFLSLTDGCCGHPTMDRSELVERRRGEAELAKQRLGLVEYEVLDTHDGELLPTIELRQEVIRQIRRFQADVVITFHPEGGRHPDNRYAGHIVGDAAAFVRVPLTVQDTPIPTKEPIYLLMPDYSMKDRYSADLVVDIGEAVEQKLLACDAHATQFYEFSSWGQDHPVPEDWEGKKQFLLAGWASFFDVSDEMLPALERGYGKERASRVRYAEPFEFAPYASRPTEEQLQQLFPMVRS</sequence>
<dbReference type="SUPFAM" id="SSF102588">
    <property type="entry name" value="LmbE-like"/>
    <property type="match status" value="1"/>
</dbReference>